<feature type="region of interest" description="Disordered" evidence="1">
    <location>
        <begin position="1"/>
        <end position="49"/>
    </location>
</feature>
<dbReference type="AlphaFoldDB" id="A0A066TW45"/>
<accession>A0A066TW45</accession>
<reference evidence="2 3" key="1">
    <citation type="submission" date="2014-05" db="EMBL/GenBank/DDBJ databases">
        <title>Draft genome sequence of Amycolatopsis rifamycinica DSM 46095.</title>
        <authorList>
            <person name="Lal R."/>
            <person name="Saxena A."/>
            <person name="Kumari R."/>
            <person name="Mukherjee U."/>
            <person name="Singh P."/>
            <person name="Sangwan N."/>
            <person name="Mahato N.K."/>
        </authorList>
    </citation>
    <scope>NUCLEOTIDE SEQUENCE [LARGE SCALE GENOMIC DNA]</scope>
    <source>
        <strain evidence="2 3">DSM 46095</strain>
    </source>
</reference>
<dbReference type="RefSeq" id="WP_043789552.1">
    <property type="nucleotide sequence ID" value="NZ_JMQI01000084.1"/>
</dbReference>
<keyword evidence="3" id="KW-1185">Reference proteome</keyword>
<comment type="caution">
    <text evidence="2">The sequence shown here is derived from an EMBL/GenBank/DDBJ whole genome shotgun (WGS) entry which is preliminary data.</text>
</comment>
<proteinExistence type="predicted"/>
<dbReference type="STRING" id="287986.DV20_42955"/>
<evidence type="ECO:0000256" key="1">
    <source>
        <dbReference type="SAM" id="MobiDB-lite"/>
    </source>
</evidence>
<evidence type="ECO:0000313" key="2">
    <source>
        <dbReference type="EMBL" id="KDN16099.1"/>
    </source>
</evidence>
<dbReference type="Proteomes" id="UP000027345">
    <property type="component" value="Unassembled WGS sequence"/>
</dbReference>
<dbReference type="EMBL" id="JMQI01000084">
    <property type="protein sequence ID" value="KDN16099.1"/>
    <property type="molecule type" value="Genomic_DNA"/>
</dbReference>
<feature type="compositionally biased region" description="Basic residues" evidence="1">
    <location>
        <begin position="1"/>
        <end position="14"/>
    </location>
</feature>
<evidence type="ECO:0000313" key="3">
    <source>
        <dbReference type="Proteomes" id="UP000027345"/>
    </source>
</evidence>
<name>A0A066TW45_9PSEU</name>
<sequence>MRSPLRRRDSHSRYRTVAPDGTVTGIDADFPGRARAGARRQDADHRRRGQLNKLSWFRADTKRKATRTVATLLATRSGRADAAGMTEAAAIEVTQRQGGNKYVTQTARTSSS</sequence>
<protein>
    <submittedName>
        <fullName evidence="2">Uncharacterized protein</fullName>
    </submittedName>
</protein>
<gene>
    <name evidence="2" type="ORF">DV20_42955</name>
</gene>
<organism evidence="2 3">
    <name type="scientific">Amycolatopsis rifamycinica</name>
    <dbReference type="NCBI Taxonomy" id="287986"/>
    <lineage>
        <taxon>Bacteria</taxon>
        <taxon>Bacillati</taxon>
        <taxon>Actinomycetota</taxon>
        <taxon>Actinomycetes</taxon>
        <taxon>Pseudonocardiales</taxon>
        <taxon>Pseudonocardiaceae</taxon>
        <taxon>Amycolatopsis</taxon>
    </lineage>
</organism>